<dbReference type="GO" id="GO:0009279">
    <property type="term" value="C:cell outer membrane"/>
    <property type="evidence" value="ECO:0007669"/>
    <property type="project" value="UniProtKB-SubCell"/>
</dbReference>
<gene>
    <name evidence="8" type="ORF">FTW19_24960</name>
</gene>
<keyword evidence="3" id="KW-1134">Transmembrane beta strand</keyword>
<comment type="subcellular location">
    <subcellularLocation>
        <location evidence="1">Cell outer membrane</location>
        <topology evidence="1">Multi-pass membrane protein</topology>
    </subcellularLocation>
</comment>
<keyword evidence="2" id="KW-0813">Transport</keyword>
<name>A0A5B9EH79_9BACT</name>
<dbReference type="Proteomes" id="UP000321820">
    <property type="component" value="Chromosome"/>
</dbReference>
<keyword evidence="8" id="KW-0675">Receptor</keyword>
<keyword evidence="9" id="KW-1185">Reference proteome</keyword>
<dbReference type="InterPro" id="IPR039426">
    <property type="entry name" value="TonB-dep_rcpt-like"/>
</dbReference>
<proteinExistence type="predicted"/>
<dbReference type="KEGG" id="talb:FTW19_24960"/>
<evidence type="ECO:0000313" key="8">
    <source>
        <dbReference type="EMBL" id="QEE30964.1"/>
    </source>
</evidence>
<accession>A0A5B9EH79</accession>
<dbReference type="GO" id="GO:0030246">
    <property type="term" value="F:carbohydrate binding"/>
    <property type="evidence" value="ECO:0007669"/>
    <property type="project" value="InterPro"/>
</dbReference>
<dbReference type="PANTHER" id="PTHR30069">
    <property type="entry name" value="TONB-DEPENDENT OUTER MEMBRANE RECEPTOR"/>
    <property type="match status" value="1"/>
</dbReference>
<dbReference type="Gene3D" id="2.40.170.20">
    <property type="entry name" value="TonB-dependent receptor, beta-barrel domain"/>
    <property type="match status" value="1"/>
</dbReference>
<evidence type="ECO:0000313" key="9">
    <source>
        <dbReference type="Proteomes" id="UP000321820"/>
    </source>
</evidence>
<dbReference type="PANTHER" id="PTHR30069:SF46">
    <property type="entry name" value="OAR PROTEIN"/>
    <property type="match status" value="1"/>
</dbReference>
<protein>
    <submittedName>
        <fullName evidence="8">TonB-dependent receptor</fullName>
    </submittedName>
</protein>
<dbReference type="GO" id="GO:0015344">
    <property type="term" value="F:siderophore uptake transmembrane transporter activity"/>
    <property type="evidence" value="ECO:0007669"/>
    <property type="project" value="TreeGrafter"/>
</dbReference>
<dbReference type="InterPro" id="IPR036942">
    <property type="entry name" value="Beta-barrel_TonB_sf"/>
</dbReference>
<dbReference type="GO" id="GO:0044718">
    <property type="term" value="P:siderophore transmembrane transport"/>
    <property type="evidence" value="ECO:0007669"/>
    <property type="project" value="TreeGrafter"/>
</dbReference>
<dbReference type="InterPro" id="IPR057601">
    <property type="entry name" value="Oar-like_b-barrel"/>
</dbReference>
<dbReference type="RefSeq" id="WP_147650258.1">
    <property type="nucleotide sequence ID" value="NZ_CP042806.1"/>
</dbReference>
<organism evidence="8 9">
    <name type="scientific">Terriglobus albidus</name>
    <dbReference type="NCBI Taxonomy" id="1592106"/>
    <lineage>
        <taxon>Bacteria</taxon>
        <taxon>Pseudomonadati</taxon>
        <taxon>Acidobacteriota</taxon>
        <taxon>Terriglobia</taxon>
        <taxon>Terriglobales</taxon>
        <taxon>Acidobacteriaceae</taxon>
        <taxon>Terriglobus</taxon>
    </lineage>
</organism>
<feature type="domain" description="TonB-dependent transporter Oar-like beta-barrel" evidence="7">
    <location>
        <begin position="249"/>
        <end position="1158"/>
    </location>
</feature>
<keyword evidence="6" id="KW-0998">Cell outer membrane</keyword>
<sequence length="1165" mass="125272">MKKQRRVSLVGYCLLALVFLMTGAVQLSAQALYGSLYGNVLDATGAAIPGATVTVTDTQKGTQQVVTSGPDGGWRVDRLIPDTYKVKVEAPNFSPTESQPVDVHADSAQKVDLTVGLQAATTTINVTTEAPALKTDKADVATVLDQTTIANVPNFTRNFTNFLLLTPGVQHSSFNIAGPENPQGGIALNSNGSNYGEQGFILDGTDNRDPVLGIIVINPTLDSIAETKVITQNYDAEFGGAAGGIVNVTTKSGGNDLHGDAFFFRHSDYFYARNPFTQYQADPVSNRFIPSELYSQFGGALSGPIIKDKAFFFLDYQGLRQRLGSTLQQNVPTALLRSTCLASSGNCNLSQYTSQVLYNPVTKTPYSSTPGQIPVSALSAQAVNLLHLIPAPNANGTAATNNYVASGNGVLNGDQADVRLDHQATQNLHLFGRYDYALFRLTGVPVFGAAGGQGFGLQNTSGLTNTQNQSATAGLDWALSPSLATDLRFGFLSYHVAESKYPGQVSADTLGIPNLNVAADTGGAPTFNFNQGGFSGLGNQGCNCPLLQSEQVFQLVNNWTKTRGNHTIRFGADLRYAKNVRNASDFNRSGQFLFDNSSTGLNGSGGSDVASFLVGYAARFQRFDVFINDQYSYQKRLAFYAQDNWRVTPKLTVNYGVRWDLIFPEAVNGVGHGGFASLEAGGIRVAGANGIGTNGGQRMDYTNVAGRLGIAYQLHPNTVVRAGAGMTYDTVGYFGTLFGSVLSHNLPVQGNEDTDRTGNYAANQYASTLAAPPARPTAFTIPTNGIIPFQDKYAQQFRGDRITLPRVFQYNVAIQQQFGSKTTAEIAYVGNIGDRVYPGETYGYDLNSPSLPTSAAQLAAGNTLRRPYYNRFSGVYQGQVVTCCSSGMTSAQPNGRAIYNALQTKVTQHMSNGLSFNANYTWSRAMNYANDAAFAQYKRASWGRNDTNREHIFVLSGVYELPFGKNRMLFSKVNKPVDYVIGGWSLSGQSTWESGRPFTPTYAECASDQDLDTGFASPGTTSLCRPNGNASAFPLSVGSFDTSSHSRRYFTPVSALATNGAVSGPFSRPQVGQFGNVGRLSMVGPRDFFADASLIKDFPITERVKGQFQFQAFNVFNHVALDIPTATYGRCVDCSASTQSTAGTITSLEPNSTMRRLQFAARLQF</sequence>
<evidence type="ECO:0000256" key="4">
    <source>
        <dbReference type="ARBA" id="ARBA00022692"/>
    </source>
</evidence>
<keyword evidence="5" id="KW-0472">Membrane</keyword>
<dbReference type="AlphaFoldDB" id="A0A5B9EH79"/>
<dbReference type="Gene3D" id="2.60.40.1120">
    <property type="entry name" value="Carboxypeptidase-like, regulatory domain"/>
    <property type="match status" value="1"/>
</dbReference>
<dbReference type="EMBL" id="CP042806">
    <property type="protein sequence ID" value="QEE30964.1"/>
    <property type="molecule type" value="Genomic_DNA"/>
</dbReference>
<dbReference type="Pfam" id="PF25183">
    <property type="entry name" value="OMP_b-brl_4"/>
    <property type="match status" value="1"/>
</dbReference>
<reference evidence="8 9" key="1">
    <citation type="submission" date="2019-08" db="EMBL/GenBank/DDBJ databases">
        <title>Complete genome sequence of Terriglobus albidus strain ORNL.</title>
        <authorList>
            <person name="Podar M."/>
        </authorList>
    </citation>
    <scope>NUCLEOTIDE SEQUENCE [LARGE SCALE GENOMIC DNA]</scope>
    <source>
        <strain evidence="8 9">ORNL</strain>
    </source>
</reference>
<keyword evidence="4" id="KW-0812">Transmembrane</keyword>
<evidence type="ECO:0000256" key="3">
    <source>
        <dbReference type="ARBA" id="ARBA00022452"/>
    </source>
</evidence>
<dbReference type="Pfam" id="PF13620">
    <property type="entry name" value="CarboxypepD_reg"/>
    <property type="match status" value="1"/>
</dbReference>
<dbReference type="InterPro" id="IPR013784">
    <property type="entry name" value="Carb-bd-like_fold"/>
</dbReference>
<evidence type="ECO:0000256" key="5">
    <source>
        <dbReference type="ARBA" id="ARBA00023136"/>
    </source>
</evidence>
<dbReference type="SUPFAM" id="SSF56935">
    <property type="entry name" value="Porins"/>
    <property type="match status" value="1"/>
</dbReference>
<dbReference type="SUPFAM" id="SSF49452">
    <property type="entry name" value="Starch-binding domain-like"/>
    <property type="match status" value="1"/>
</dbReference>
<evidence type="ECO:0000256" key="6">
    <source>
        <dbReference type="ARBA" id="ARBA00023237"/>
    </source>
</evidence>
<evidence type="ECO:0000256" key="1">
    <source>
        <dbReference type="ARBA" id="ARBA00004571"/>
    </source>
</evidence>
<evidence type="ECO:0000259" key="7">
    <source>
        <dbReference type="Pfam" id="PF25183"/>
    </source>
</evidence>
<evidence type="ECO:0000256" key="2">
    <source>
        <dbReference type="ARBA" id="ARBA00022448"/>
    </source>
</evidence>
<dbReference type="OrthoDB" id="97893at2"/>